<dbReference type="EMBL" id="CQQC01001557">
    <property type="protein sequence ID" value="CNW05479.1"/>
    <property type="molecule type" value="Genomic_DNA"/>
</dbReference>
<evidence type="ECO:0000313" key="2">
    <source>
        <dbReference type="EMBL" id="CNW05479.1"/>
    </source>
</evidence>
<evidence type="ECO:0000313" key="1">
    <source>
        <dbReference type="EMBL" id="CFE42693.1"/>
    </source>
</evidence>
<reference evidence="3 4" key="1">
    <citation type="submission" date="2015-03" db="EMBL/GenBank/DDBJ databases">
        <authorList>
            <consortium name="Pathogen Informatics"/>
        </authorList>
    </citation>
    <scope>NUCLEOTIDE SEQUENCE [LARGE SCALE GENOMIC DNA]</scope>
    <source>
        <strain evidence="2 3">D00501624</strain>
        <strain evidence="1 4">G09901357</strain>
    </source>
</reference>
<evidence type="ECO:0000313" key="4">
    <source>
        <dbReference type="Proteomes" id="UP000048289"/>
    </source>
</evidence>
<gene>
    <name evidence="2" type="ORF">ERS007661_03479</name>
    <name evidence="1" type="ORF">ERS007681_03235</name>
</gene>
<organism evidence="1 4">
    <name type="scientific">Mycobacterium tuberculosis</name>
    <dbReference type="NCBI Taxonomy" id="1773"/>
    <lineage>
        <taxon>Bacteria</taxon>
        <taxon>Bacillati</taxon>
        <taxon>Actinomycetota</taxon>
        <taxon>Actinomycetes</taxon>
        <taxon>Mycobacteriales</taxon>
        <taxon>Mycobacteriaceae</taxon>
        <taxon>Mycobacterium</taxon>
        <taxon>Mycobacterium tuberculosis complex</taxon>
    </lineage>
</organism>
<dbReference type="Proteomes" id="UP000048289">
    <property type="component" value="Unassembled WGS sequence"/>
</dbReference>
<evidence type="ECO:0000313" key="3">
    <source>
        <dbReference type="Proteomes" id="UP000039217"/>
    </source>
</evidence>
<dbReference type="EMBL" id="CFOE01000531">
    <property type="protein sequence ID" value="CFE42693.1"/>
    <property type="molecule type" value="Genomic_DNA"/>
</dbReference>
<name>A0A654TCJ6_MYCTX</name>
<proteinExistence type="predicted"/>
<protein>
    <submittedName>
        <fullName evidence="1">Uncharacterized protein</fullName>
    </submittedName>
</protein>
<sequence length="77" mass="8285">MRDTIVCSPTLAAAWLMWSGVTGEPVKPSPLTYLAAVAALSWVCRDGALRVKYRCWSRIAAVSSAMTATKDSVIMPP</sequence>
<dbReference type="AlphaFoldDB" id="A0A654TCJ6"/>
<accession>A0A654TCJ6</accession>
<dbReference type="Proteomes" id="UP000039217">
    <property type="component" value="Unassembled WGS sequence"/>
</dbReference>